<accession>A0A9J6GZN8</accession>
<dbReference type="Proteomes" id="UP000821853">
    <property type="component" value="Chromosome 8"/>
</dbReference>
<keyword evidence="3" id="KW-1185">Reference proteome</keyword>
<sequence length="102" mass="11118">MRRACSFRKCIASSKNHGVDILKLVSGSPRHEPPQSCGVRRSPGKTWVHAGLLRRGVRAAKTHDEGASGRETSARAETKVEPTPGQVRAPWMLPHHHVAAVL</sequence>
<feature type="compositionally biased region" description="Basic and acidic residues" evidence="1">
    <location>
        <begin position="61"/>
        <end position="80"/>
    </location>
</feature>
<evidence type="ECO:0000256" key="1">
    <source>
        <dbReference type="SAM" id="MobiDB-lite"/>
    </source>
</evidence>
<gene>
    <name evidence="2" type="ORF">HPB48_019637</name>
</gene>
<dbReference type="AlphaFoldDB" id="A0A9J6GZN8"/>
<evidence type="ECO:0000313" key="2">
    <source>
        <dbReference type="EMBL" id="KAH9380176.1"/>
    </source>
</evidence>
<protein>
    <submittedName>
        <fullName evidence="2">Uncharacterized protein</fullName>
    </submittedName>
</protein>
<feature type="region of interest" description="Disordered" evidence="1">
    <location>
        <begin position="59"/>
        <end position="93"/>
    </location>
</feature>
<evidence type="ECO:0000313" key="3">
    <source>
        <dbReference type="Proteomes" id="UP000821853"/>
    </source>
</evidence>
<dbReference type="VEuPathDB" id="VectorBase:HLOH_051758"/>
<reference evidence="2 3" key="1">
    <citation type="journal article" date="2020" name="Cell">
        <title>Large-Scale Comparative Analyses of Tick Genomes Elucidate Their Genetic Diversity and Vector Capacities.</title>
        <authorList>
            <consortium name="Tick Genome and Microbiome Consortium (TIGMIC)"/>
            <person name="Jia N."/>
            <person name="Wang J."/>
            <person name="Shi W."/>
            <person name="Du L."/>
            <person name="Sun Y."/>
            <person name="Zhan W."/>
            <person name="Jiang J.F."/>
            <person name="Wang Q."/>
            <person name="Zhang B."/>
            <person name="Ji P."/>
            <person name="Bell-Sakyi L."/>
            <person name="Cui X.M."/>
            <person name="Yuan T.T."/>
            <person name="Jiang B.G."/>
            <person name="Yang W.F."/>
            <person name="Lam T.T."/>
            <person name="Chang Q.C."/>
            <person name="Ding S.J."/>
            <person name="Wang X.J."/>
            <person name="Zhu J.G."/>
            <person name="Ruan X.D."/>
            <person name="Zhao L."/>
            <person name="Wei J.T."/>
            <person name="Ye R.Z."/>
            <person name="Que T.C."/>
            <person name="Du C.H."/>
            <person name="Zhou Y.H."/>
            <person name="Cheng J.X."/>
            <person name="Dai P.F."/>
            <person name="Guo W.B."/>
            <person name="Han X.H."/>
            <person name="Huang E.J."/>
            <person name="Li L.F."/>
            <person name="Wei W."/>
            <person name="Gao Y.C."/>
            <person name="Liu J.Z."/>
            <person name="Shao H.Z."/>
            <person name="Wang X."/>
            <person name="Wang C.C."/>
            <person name="Yang T.C."/>
            <person name="Huo Q.B."/>
            <person name="Li W."/>
            <person name="Chen H.Y."/>
            <person name="Chen S.E."/>
            <person name="Zhou L.G."/>
            <person name="Ni X.B."/>
            <person name="Tian J.H."/>
            <person name="Sheng Y."/>
            <person name="Liu T."/>
            <person name="Pan Y.S."/>
            <person name="Xia L.Y."/>
            <person name="Li J."/>
            <person name="Zhao F."/>
            <person name="Cao W.C."/>
        </authorList>
    </citation>
    <scope>NUCLEOTIDE SEQUENCE [LARGE SCALE GENOMIC DNA]</scope>
    <source>
        <strain evidence="2">HaeL-2018</strain>
    </source>
</reference>
<organism evidence="2 3">
    <name type="scientific">Haemaphysalis longicornis</name>
    <name type="common">Bush tick</name>
    <dbReference type="NCBI Taxonomy" id="44386"/>
    <lineage>
        <taxon>Eukaryota</taxon>
        <taxon>Metazoa</taxon>
        <taxon>Ecdysozoa</taxon>
        <taxon>Arthropoda</taxon>
        <taxon>Chelicerata</taxon>
        <taxon>Arachnida</taxon>
        <taxon>Acari</taxon>
        <taxon>Parasitiformes</taxon>
        <taxon>Ixodida</taxon>
        <taxon>Ixodoidea</taxon>
        <taxon>Ixodidae</taxon>
        <taxon>Haemaphysalinae</taxon>
        <taxon>Haemaphysalis</taxon>
    </lineage>
</organism>
<dbReference type="EMBL" id="JABSTR010000010">
    <property type="protein sequence ID" value="KAH9380176.1"/>
    <property type="molecule type" value="Genomic_DNA"/>
</dbReference>
<comment type="caution">
    <text evidence="2">The sequence shown here is derived from an EMBL/GenBank/DDBJ whole genome shotgun (WGS) entry which is preliminary data.</text>
</comment>
<name>A0A9J6GZN8_HAELO</name>
<proteinExistence type="predicted"/>